<evidence type="ECO:0000313" key="2">
    <source>
        <dbReference type="EMBL" id="SCF19883.1"/>
    </source>
</evidence>
<name>A0A1C4YGN7_9ACTN</name>
<evidence type="ECO:0008006" key="4">
    <source>
        <dbReference type="Google" id="ProtNLM"/>
    </source>
</evidence>
<dbReference type="AlphaFoldDB" id="A0A1C4YGN7"/>
<dbReference type="EMBL" id="FMCT01000006">
    <property type="protein sequence ID" value="SCF19883.1"/>
    <property type="molecule type" value="Genomic_DNA"/>
</dbReference>
<protein>
    <recommendedName>
        <fullName evidence="4">DUF3800 domain-containing protein</fullName>
    </recommendedName>
</protein>
<reference evidence="3" key="1">
    <citation type="submission" date="2016-06" db="EMBL/GenBank/DDBJ databases">
        <authorList>
            <person name="Varghese N."/>
            <person name="Submissions Spin"/>
        </authorList>
    </citation>
    <scope>NUCLEOTIDE SEQUENCE [LARGE SCALE GENOMIC DNA]</scope>
    <source>
        <strain evidence="3">DSM 43168</strain>
    </source>
</reference>
<gene>
    <name evidence="2" type="ORF">GA0070563_106117</name>
</gene>
<dbReference type="Proteomes" id="UP000183585">
    <property type="component" value="Unassembled WGS sequence"/>
</dbReference>
<keyword evidence="3" id="KW-1185">Reference proteome</keyword>
<evidence type="ECO:0000256" key="1">
    <source>
        <dbReference type="SAM" id="MobiDB-lite"/>
    </source>
</evidence>
<evidence type="ECO:0000313" key="3">
    <source>
        <dbReference type="Proteomes" id="UP000183585"/>
    </source>
</evidence>
<organism evidence="2 3">
    <name type="scientific">Micromonospora carbonacea</name>
    <dbReference type="NCBI Taxonomy" id="47853"/>
    <lineage>
        <taxon>Bacteria</taxon>
        <taxon>Bacillati</taxon>
        <taxon>Actinomycetota</taxon>
        <taxon>Actinomycetes</taxon>
        <taxon>Micromonosporales</taxon>
        <taxon>Micromonosporaceae</taxon>
        <taxon>Micromonospora</taxon>
    </lineage>
</organism>
<accession>A0A1C4YGN7</accession>
<feature type="compositionally biased region" description="Basic and acidic residues" evidence="1">
    <location>
        <begin position="311"/>
        <end position="326"/>
    </location>
</feature>
<feature type="region of interest" description="Disordered" evidence="1">
    <location>
        <begin position="311"/>
        <end position="332"/>
    </location>
</feature>
<dbReference type="RefSeq" id="WP_074475076.1">
    <property type="nucleotide sequence ID" value="NZ_FMCT01000006.1"/>
</dbReference>
<proteinExistence type="predicted"/>
<sequence>MTIGSVAIDDGDADTVLAMLRRDAGIEQAGELKFGHFARGRNQRRLEVLAGALRPGGMLASRASIFMIDKRFFVAAKIIDLLLEEHAHKNGIDLHADDQARRYAQRLIEEGPRALGAPMFDEVIRVFVRFAGIRNRGQALVEVAGLFRVLDAAERRSRRRAVTDILSMLLRCRAQADELQKTMLEPDCLLAMEPLIPAMPAVLNEWSRQIGPASLLMDAQKVLTDDRIDILWKAMTAGHPDFRFVWAGVRPRGLARGASSDHPSIQLADLVAGAGRAVAHFHEGLTTPTAEVGAALATSVAPLITPHSLIAHDEPARFSRPRESRGHPPTGS</sequence>